<proteinExistence type="predicted"/>
<comment type="caution">
    <text evidence="4">The sequence shown here is derived from an EMBL/GenBank/DDBJ whole genome shotgun (WGS) entry which is preliminary data.</text>
</comment>
<protein>
    <submittedName>
        <fullName evidence="4">Type II CAAX endopeptidase family protein</fullName>
    </submittedName>
</protein>
<dbReference type="InterPro" id="IPR015837">
    <property type="entry name" value="UCP026622_CAAX_protease"/>
</dbReference>
<feature type="transmembrane region" description="Helical" evidence="2">
    <location>
        <begin position="179"/>
        <end position="200"/>
    </location>
</feature>
<feature type="domain" description="CAAX prenyl protease 2/Lysostaphin resistance protein A-like" evidence="3">
    <location>
        <begin position="97"/>
        <end position="190"/>
    </location>
</feature>
<dbReference type="InterPro" id="IPR003675">
    <property type="entry name" value="Rce1/LyrA-like_dom"/>
</dbReference>
<keyword evidence="2" id="KW-1133">Transmembrane helix</keyword>
<dbReference type="EMBL" id="JAUHTC010000037">
    <property type="protein sequence ID" value="MDN4518040.1"/>
    <property type="molecule type" value="Genomic_DNA"/>
</dbReference>
<keyword evidence="5" id="KW-1185">Reference proteome</keyword>
<reference evidence="4" key="1">
    <citation type="submission" date="2023-07" db="EMBL/GenBank/DDBJ databases">
        <title>Degradation of tert-butanol by M. austroafricanum TBA100.</title>
        <authorList>
            <person name="Helbich S."/>
            <person name="Vainshtein Y."/>
        </authorList>
    </citation>
    <scope>NUCLEOTIDE SEQUENCE</scope>
    <source>
        <strain evidence="4">TBA100</strain>
    </source>
</reference>
<name>A0ABT8HBA8_MYCAO</name>
<evidence type="ECO:0000256" key="2">
    <source>
        <dbReference type="SAM" id="Phobius"/>
    </source>
</evidence>
<feature type="transmembrane region" description="Helical" evidence="2">
    <location>
        <begin position="155"/>
        <end position="173"/>
    </location>
</feature>
<evidence type="ECO:0000313" key="4">
    <source>
        <dbReference type="EMBL" id="MDN4518040.1"/>
    </source>
</evidence>
<dbReference type="RefSeq" id="WP_011782258.1">
    <property type="nucleotide sequence ID" value="NZ_CP070380.1"/>
</dbReference>
<dbReference type="Proteomes" id="UP001172687">
    <property type="component" value="Unassembled WGS sequence"/>
</dbReference>
<organism evidence="4 5">
    <name type="scientific">Mycolicibacterium austroafricanum</name>
    <name type="common">Mycobacterium austroafricanum</name>
    <dbReference type="NCBI Taxonomy" id="39687"/>
    <lineage>
        <taxon>Bacteria</taxon>
        <taxon>Bacillati</taxon>
        <taxon>Actinomycetota</taxon>
        <taxon>Actinomycetes</taxon>
        <taxon>Mycobacteriales</taxon>
        <taxon>Mycobacteriaceae</taxon>
        <taxon>Mycolicibacterium</taxon>
    </lineage>
</organism>
<gene>
    <name evidence="4" type="ORF">QYF68_09395</name>
</gene>
<keyword evidence="2" id="KW-0812">Transmembrane</keyword>
<feature type="region of interest" description="Disordered" evidence="1">
    <location>
        <begin position="203"/>
        <end position="223"/>
    </location>
</feature>
<accession>A0ABT8HBA8</accession>
<sequence>MRDGVRATALAMLLLGWSLAAPRLPQRWNPLPQTMFGAGVAALAGAPLGLRPPMLWRGLQWGSAAVAPVALSVAAATTSPPVRAGMVARDLPDPAASWLLLRIPFGTVWSEEATFRAALGATAERAFGRTAGRLFAATVFGLSHVPDARAAREPILGTVLVTGTAGWAFSWLYAKSGSLVAPMLAHLAVNEAGAVAALAVQRRRSARGRPADGARSPGRRSRS</sequence>
<dbReference type="PIRSF" id="PIRSF026622">
    <property type="entry name" value="Proteas_026622"/>
    <property type="match status" value="1"/>
</dbReference>
<evidence type="ECO:0000256" key="1">
    <source>
        <dbReference type="SAM" id="MobiDB-lite"/>
    </source>
</evidence>
<evidence type="ECO:0000313" key="5">
    <source>
        <dbReference type="Proteomes" id="UP001172687"/>
    </source>
</evidence>
<evidence type="ECO:0000259" key="3">
    <source>
        <dbReference type="Pfam" id="PF02517"/>
    </source>
</evidence>
<dbReference type="Pfam" id="PF02517">
    <property type="entry name" value="Rce1-like"/>
    <property type="match status" value="1"/>
</dbReference>
<keyword evidence="2" id="KW-0472">Membrane</keyword>